<dbReference type="NCBIfam" id="TIGR00281">
    <property type="entry name" value="SMC-Scp complex subunit ScpB"/>
    <property type="match status" value="1"/>
</dbReference>
<evidence type="ECO:0000256" key="4">
    <source>
        <dbReference type="ARBA" id="ARBA00023306"/>
    </source>
</evidence>
<organism evidence="5 6">
    <name type="scientific">Candidatus Colwellbacteria bacterium RIFCSPHIGHO2_02_FULL_43_15</name>
    <dbReference type="NCBI Taxonomy" id="1797686"/>
    <lineage>
        <taxon>Bacteria</taxon>
        <taxon>Candidatus Colwelliibacteriota</taxon>
    </lineage>
</organism>
<dbReference type="GO" id="GO:0051301">
    <property type="term" value="P:cell division"/>
    <property type="evidence" value="ECO:0007669"/>
    <property type="project" value="UniProtKB-KW"/>
</dbReference>
<keyword evidence="3" id="KW-0159">Chromosome partition</keyword>
<gene>
    <name evidence="5" type="ORF">A3D47_01065</name>
</gene>
<dbReference type="EMBL" id="MHIU01000028">
    <property type="protein sequence ID" value="OGY57595.1"/>
    <property type="molecule type" value="Genomic_DNA"/>
</dbReference>
<keyword evidence="1" id="KW-0963">Cytoplasm</keyword>
<dbReference type="GO" id="GO:0051304">
    <property type="term" value="P:chromosome separation"/>
    <property type="evidence" value="ECO:0007669"/>
    <property type="project" value="InterPro"/>
</dbReference>
<dbReference type="PIRSF" id="PIRSF019345">
    <property type="entry name" value="ScpB"/>
    <property type="match status" value="1"/>
</dbReference>
<dbReference type="SUPFAM" id="SSF46785">
    <property type="entry name" value="Winged helix' DNA-binding domain"/>
    <property type="match status" value="2"/>
</dbReference>
<protein>
    <submittedName>
        <fullName evidence="5">SMC-Scp complex subunit ScpB</fullName>
    </submittedName>
</protein>
<proteinExistence type="predicted"/>
<evidence type="ECO:0000256" key="3">
    <source>
        <dbReference type="ARBA" id="ARBA00022829"/>
    </source>
</evidence>
<keyword evidence="2" id="KW-0132">Cell division</keyword>
<evidence type="ECO:0000256" key="1">
    <source>
        <dbReference type="ARBA" id="ARBA00022490"/>
    </source>
</evidence>
<evidence type="ECO:0000313" key="5">
    <source>
        <dbReference type="EMBL" id="OGY57595.1"/>
    </source>
</evidence>
<name>A0A1G1YZ01_9BACT</name>
<dbReference type="PANTHER" id="PTHR34298:SF2">
    <property type="entry name" value="SEGREGATION AND CONDENSATION PROTEIN B"/>
    <property type="match status" value="1"/>
</dbReference>
<dbReference type="InterPro" id="IPR036388">
    <property type="entry name" value="WH-like_DNA-bd_sf"/>
</dbReference>
<evidence type="ECO:0000256" key="2">
    <source>
        <dbReference type="ARBA" id="ARBA00022618"/>
    </source>
</evidence>
<reference evidence="5 6" key="1">
    <citation type="journal article" date="2016" name="Nat. Commun.">
        <title>Thousands of microbial genomes shed light on interconnected biogeochemical processes in an aquifer system.</title>
        <authorList>
            <person name="Anantharaman K."/>
            <person name="Brown C.T."/>
            <person name="Hug L.A."/>
            <person name="Sharon I."/>
            <person name="Castelle C.J."/>
            <person name="Probst A.J."/>
            <person name="Thomas B.C."/>
            <person name="Singh A."/>
            <person name="Wilkins M.J."/>
            <person name="Karaoz U."/>
            <person name="Brodie E.L."/>
            <person name="Williams K.H."/>
            <person name="Hubbard S.S."/>
            <person name="Banfield J.F."/>
        </authorList>
    </citation>
    <scope>NUCLEOTIDE SEQUENCE [LARGE SCALE GENOMIC DNA]</scope>
</reference>
<dbReference type="InterPro" id="IPR036390">
    <property type="entry name" value="WH_DNA-bd_sf"/>
</dbReference>
<sequence>MEQNNLACKLEALLFVYGEPVKIKTLGEKLGVNEEVAKAGLDELRLSLNADNRGLSLIMVEDRVQLTTKPSLGDMIEKIIKDEFDADLTHASLETLAIIAYLGPCNRAEIDYIRGVNSSFILRNLTIRGLVERKTDPHRANAFIYNVSFDFLKHMGLSAVDNLPDYEKYKELVKSYLKQTNEVPAKS</sequence>
<dbReference type="AlphaFoldDB" id="A0A1G1YZ01"/>
<comment type="caution">
    <text evidence="5">The sequence shown here is derived from an EMBL/GenBank/DDBJ whole genome shotgun (WGS) entry which is preliminary data.</text>
</comment>
<evidence type="ECO:0000313" key="6">
    <source>
        <dbReference type="Proteomes" id="UP000178651"/>
    </source>
</evidence>
<dbReference type="InterPro" id="IPR005234">
    <property type="entry name" value="ScpB_csome_segregation"/>
</dbReference>
<dbReference type="Proteomes" id="UP000178651">
    <property type="component" value="Unassembled WGS sequence"/>
</dbReference>
<dbReference type="Gene3D" id="1.10.10.10">
    <property type="entry name" value="Winged helix-like DNA-binding domain superfamily/Winged helix DNA-binding domain"/>
    <property type="match status" value="2"/>
</dbReference>
<dbReference type="PANTHER" id="PTHR34298">
    <property type="entry name" value="SEGREGATION AND CONDENSATION PROTEIN B"/>
    <property type="match status" value="1"/>
</dbReference>
<keyword evidence="4" id="KW-0131">Cell cycle</keyword>
<accession>A0A1G1YZ01</accession>
<dbReference type="Pfam" id="PF04079">
    <property type="entry name" value="SMC_ScpB"/>
    <property type="match status" value="1"/>
</dbReference>